<evidence type="ECO:0000313" key="2">
    <source>
        <dbReference type="Proteomes" id="UP000811609"/>
    </source>
</evidence>
<dbReference type="Proteomes" id="UP000811609">
    <property type="component" value="Chromosome 8"/>
</dbReference>
<name>A0A8T1PUN9_CARIL</name>
<keyword evidence="2" id="KW-1185">Reference proteome</keyword>
<dbReference type="EMBL" id="CM031816">
    <property type="protein sequence ID" value="KAG6644020.1"/>
    <property type="molecule type" value="Genomic_DNA"/>
</dbReference>
<proteinExistence type="predicted"/>
<accession>A0A8T1PUN9</accession>
<reference evidence="1" key="1">
    <citation type="submission" date="2020-12" db="EMBL/GenBank/DDBJ databases">
        <title>WGS assembly of Carya illinoinensis cv. Pawnee.</title>
        <authorList>
            <person name="Platts A."/>
            <person name="Shu S."/>
            <person name="Wright S."/>
            <person name="Barry K."/>
            <person name="Edger P."/>
            <person name="Pires J.C."/>
            <person name="Schmutz J."/>
        </authorList>
    </citation>
    <scope>NUCLEOTIDE SEQUENCE</scope>
    <source>
        <tissue evidence="1">Leaf</tissue>
    </source>
</reference>
<protein>
    <submittedName>
        <fullName evidence="1">Uncharacterized protein</fullName>
    </submittedName>
</protein>
<organism evidence="1 2">
    <name type="scientific">Carya illinoinensis</name>
    <name type="common">Pecan</name>
    <dbReference type="NCBI Taxonomy" id="32201"/>
    <lineage>
        <taxon>Eukaryota</taxon>
        <taxon>Viridiplantae</taxon>
        <taxon>Streptophyta</taxon>
        <taxon>Embryophyta</taxon>
        <taxon>Tracheophyta</taxon>
        <taxon>Spermatophyta</taxon>
        <taxon>Magnoliopsida</taxon>
        <taxon>eudicotyledons</taxon>
        <taxon>Gunneridae</taxon>
        <taxon>Pentapetalae</taxon>
        <taxon>rosids</taxon>
        <taxon>fabids</taxon>
        <taxon>Fagales</taxon>
        <taxon>Juglandaceae</taxon>
        <taxon>Carya</taxon>
    </lineage>
</organism>
<comment type="caution">
    <text evidence="1">The sequence shown here is derived from an EMBL/GenBank/DDBJ whole genome shotgun (WGS) entry which is preliminary data.</text>
</comment>
<dbReference type="AlphaFoldDB" id="A0A8T1PUN9"/>
<gene>
    <name evidence="1" type="ORF">CIPAW_08G026800</name>
</gene>
<sequence>MWLKADDFEEKVRQWWTSYQIPRTPSFIFAGKLKALKKDLKLWNRQSFGDIGERKKSKEVEIKGLERIQENWPLTQEEIAVKKELEADLERIVVLEETSWCQKLRAL</sequence>
<evidence type="ECO:0000313" key="1">
    <source>
        <dbReference type="EMBL" id="KAG6644020.1"/>
    </source>
</evidence>